<comment type="function">
    <text evidence="1">Core subunit of the mitochondrial membrane respiratory chain NADH dehydrogenase (Complex I) that is believed to belong to the minimal assembly required for catalysis. Complex I functions in the transfer of electrons from NADH to the respiratory chain. The immediate electron acceptor for the enzyme is believed to be ubiquinone.</text>
</comment>
<keyword evidence="11 18" id="KW-1133">Transmembrane helix</keyword>
<evidence type="ECO:0000256" key="13">
    <source>
        <dbReference type="ARBA" id="ARBA00023075"/>
    </source>
</evidence>
<keyword evidence="15 18" id="KW-0472">Membrane</keyword>
<protein>
    <recommendedName>
        <fullName evidence="5">NADH-ubiquinone oxidoreductase chain 4</fullName>
        <ecNumber evidence="4">7.1.1.2</ecNumber>
    </recommendedName>
    <alternativeName>
        <fullName evidence="16">NADH dehydrogenase subunit 4</fullName>
    </alternativeName>
</protein>
<proteinExistence type="inferred from homology"/>
<dbReference type="GO" id="GO:0048039">
    <property type="term" value="F:ubiquinone binding"/>
    <property type="evidence" value="ECO:0007669"/>
    <property type="project" value="TreeGrafter"/>
</dbReference>
<dbReference type="PANTHER" id="PTHR43507:SF20">
    <property type="entry name" value="NADH-UBIQUINONE OXIDOREDUCTASE CHAIN 4"/>
    <property type="match status" value="1"/>
</dbReference>
<evidence type="ECO:0000256" key="16">
    <source>
        <dbReference type="ARBA" id="ARBA00031025"/>
    </source>
</evidence>
<comment type="similarity">
    <text evidence="3">Belongs to the complex I subunit 4 family.</text>
</comment>
<dbReference type="EMBL" id="KQ978265">
    <property type="protein sequence ID" value="KYM95829.1"/>
    <property type="molecule type" value="Genomic_DNA"/>
</dbReference>
<evidence type="ECO:0000256" key="9">
    <source>
        <dbReference type="ARBA" id="ARBA00022967"/>
    </source>
</evidence>
<evidence type="ECO:0000256" key="10">
    <source>
        <dbReference type="ARBA" id="ARBA00022982"/>
    </source>
</evidence>
<evidence type="ECO:0000256" key="14">
    <source>
        <dbReference type="ARBA" id="ARBA00023128"/>
    </source>
</evidence>
<keyword evidence="8 18" id="KW-0812">Transmembrane</keyword>
<evidence type="ECO:0000256" key="2">
    <source>
        <dbReference type="ARBA" id="ARBA00004225"/>
    </source>
</evidence>
<dbReference type="Proteomes" id="UP000078542">
    <property type="component" value="Unassembled WGS sequence"/>
</dbReference>
<dbReference type="GO" id="GO:0031966">
    <property type="term" value="C:mitochondrial membrane"/>
    <property type="evidence" value="ECO:0007669"/>
    <property type="project" value="UniProtKB-SubCell"/>
</dbReference>
<evidence type="ECO:0000256" key="18">
    <source>
        <dbReference type="SAM" id="Phobius"/>
    </source>
</evidence>
<organism evidence="20 21">
    <name type="scientific">Cyphomyrmex costatus</name>
    <dbReference type="NCBI Taxonomy" id="456900"/>
    <lineage>
        <taxon>Eukaryota</taxon>
        <taxon>Metazoa</taxon>
        <taxon>Ecdysozoa</taxon>
        <taxon>Arthropoda</taxon>
        <taxon>Hexapoda</taxon>
        <taxon>Insecta</taxon>
        <taxon>Pterygota</taxon>
        <taxon>Neoptera</taxon>
        <taxon>Endopterygota</taxon>
        <taxon>Hymenoptera</taxon>
        <taxon>Apocrita</taxon>
        <taxon>Aculeata</taxon>
        <taxon>Formicoidea</taxon>
        <taxon>Formicidae</taxon>
        <taxon>Myrmicinae</taxon>
        <taxon>Cyphomyrmex</taxon>
    </lineage>
</organism>
<evidence type="ECO:0000256" key="17">
    <source>
        <dbReference type="ARBA" id="ARBA00049551"/>
    </source>
</evidence>
<reference evidence="20 21" key="1">
    <citation type="submission" date="2016-03" db="EMBL/GenBank/DDBJ databases">
        <title>Cyphomyrmex costatus WGS genome.</title>
        <authorList>
            <person name="Nygaard S."/>
            <person name="Hu H."/>
            <person name="Boomsma J."/>
            <person name="Zhang G."/>
        </authorList>
    </citation>
    <scope>NUCLEOTIDE SEQUENCE [LARGE SCALE GENOMIC DNA]</scope>
    <source>
        <strain evidence="20">MS0001</strain>
        <tissue evidence="20">Whole body</tissue>
    </source>
</reference>
<keyword evidence="12" id="KW-0520">NAD</keyword>
<dbReference type="GO" id="GO:0042773">
    <property type="term" value="P:ATP synthesis coupled electron transport"/>
    <property type="evidence" value="ECO:0007669"/>
    <property type="project" value="InterPro"/>
</dbReference>
<keyword evidence="9" id="KW-1278">Translocase</keyword>
<dbReference type="GO" id="GO:0008137">
    <property type="term" value="F:NADH dehydrogenase (ubiquinone) activity"/>
    <property type="evidence" value="ECO:0007669"/>
    <property type="project" value="UniProtKB-EC"/>
</dbReference>
<dbReference type="EC" id="7.1.1.2" evidence="4"/>
<evidence type="ECO:0000256" key="11">
    <source>
        <dbReference type="ARBA" id="ARBA00022989"/>
    </source>
</evidence>
<keyword evidence="7" id="KW-0679">Respiratory chain</keyword>
<evidence type="ECO:0000256" key="15">
    <source>
        <dbReference type="ARBA" id="ARBA00023136"/>
    </source>
</evidence>
<evidence type="ECO:0000313" key="20">
    <source>
        <dbReference type="EMBL" id="KYM95829.1"/>
    </source>
</evidence>
<keyword evidence="10" id="KW-0249">Electron transport</keyword>
<evidence type="ECO:0000256" key="8">
    <source>
        <dbReference type="ARBA" id="ARBA00022692"/>
    </source>
</evidence>
<evidence type="ECO:0000256" key="12">
    <source>
        <dbReference type="ARBA" id="ARBA00023027"/>
    </source>
</evidence>
<sequence>MEGATFSPRSKVKHPEYCSVYGCRNNSNKNLTVRFHNFLKANKHVVYVKRIVAYSSVVHINLILRRIITLTKIGILSSYITIVAHGLCSSGMFYLVNLFYKRSGRRLLFLNKGLVRNIPNVII</sequence>
<feature type="transmembrane region" description="Helical" evidence="18">
    <location>
        <begin position="74"/>
        <end position="100"/>
    </location>
</feature>
<evidence type="ECO:0000256" key="7">
    <source>
        <dbReference type="ARBA" id="ARBA00022660"/>
    </source>
</evidence>
<name>A0A151I9S7_9HYME</name>
<evidence type="ECO:0000256" key="1">
    <source>
        <dbReference type="ARBA" id="ARBA00003257"/>
    </source>
</evidence>
<evidence type="ECO:0000256" key="4">
    <source>
        <dbReference type="ARBA" id="ARBA00012944"/>
    </source>
</evidence>
<dbReference type="PANTHER" id="PTHR43507">
    <property type="entry name" value="NADH-UBIQUINONE OXIDOREDUCTASE CHAIN 4"/>
    <property type="match status" value="1"/>
</dbReference>
<dbReference type="GO" id="GO:0003954">
    <property type="term" value="F:NADH dehydrogenase activity"/>
    <property type="evidence" value="ECO:0007669"/>
    <property type="project" value="TreeGrafter"/>
</dbReference>
<keyword evidence="6" id="KW-0813">Transport</keyword>
<evidence type="ECO:0000313" key="21">
    <source>
        <dbReference type="Proteomes" id="UP000078542"/>
    </source>
</evidence>
<comment type="catalytic activity">
    <reaction evidence="17">
        <text>a ubiquinone + NADH + 5 H(+)(in) = a ubiquinol + NAD(+) + 4 H(+)(out)</text>
        <dbReference type="Rhea" id="RHEA:29091"/>
        <dbReference type="Rhea" id="RHEA-COMP:9565"/>
        <dbReference type="Rhea" id="RHEA-COMP:9566"/>
        <dbReference type="ChEBI" id="CHEBI:15378"/>
        <dbReference type="ChEBI" id="CHEBI:16389"/>
        <dbReference type="ChEBI" id="CHEBI:17976"/>
        <dbReference type="ChEBI" id="CHEBI:57540"/>
        <dbReference type="ChEBI" id="CHEBI:57945"/>
        <dbReference type="EC" id="7.1.1.2"/>
    </reaction>
</comment>
<evidence type="ECO:0000259" key="19">
    <source>
        <dbReference type="Pfam" id="PF00361"/>
    </source>
</evidence>
<dbReference type="GO" id="GO:0015990">
    <property type="term" value="P:electron transport coupled proton transport"/>
    <property type="evidence" value="ECO:0007669"/>
    <property type="project" value="TreeGrafter"/>
</dbReference>
<dbReference type="InterPro" id="IPR001750">
    <property type="entry name" value="ND/Mrp_TM"/>
</dbReference>
<dbReference type="AlphaFoldDB" id="A0A151I9S7"/>
<keyword evidence="21" id="KW-1185">Reference proteome</keyword>
<evidence type="ECO:0000256" key="6">
    <source>
        <dbReference type="ARBA" id="ARBA00022448"/>
    </source>
</evidence>
<feature type="transmembrane region" description="Helical" evidence="18">
    <location>
        <begin position="51"/>
        <end position="68"/>
    </location>
</feature>
<evidence type="ECO:0000256" key="5">
    <source>
        <dbReference type="ARBA" id="ARBA00021006"/>
    </source>
</evidence>
<comment type="subcellular location">
    <subcellularLocation>
        <location evidence="2">Mitochondrion membrane</location>
        <topology evidence="2">Multi-pass membrane protein</topology>
    </subcellularLocation>
</comment>
<dbReference type="Pfam" id="PF00361">
    <property type="entry name" value="Proton_antipo_M"/>
    <property type="match status" value="1"/>
</dbReference>
<evidence type="ECO:0000256" key="3">
    <source>
        <dbReference type="ARBA" id="ARBA00009025"/>
    </source>
</evidence>
<accession>A0A151I9S7</accession>
<feature type="domain" description="NADH:quinone oxidoreductase/Mrp antiporter transmembrane" evidence="19">
    <location>
        <begin position="48"/>
        <end position="120"/>
    </location>
</feature>
<dbReference type="STRING" id="456900.A0A151I9S7"/>
<keyword evidence="14" id="KW-0496">Mitochondrion</keyword>
<gene>
    <name evidence="20" type="ORF">ALC62_13519</name>
</gene>
<keyword evidence="13 20" id="KW-0830">Ubiquinone</keyword>
<dbReference type="InterPro" id="IPR003918">
    <property type="entry name" value="NADH_UbQ_OxRdtase"/>
</dbReference>